<dbReference type="GeneID" id="43586494"/>
<sequence length="1504" mass="165030">MEGITTPMREIDSGSPSDDTSSGWMTTSSWESGQTITHQKEQIKRPRLAWASVRHRSSDEKETVQEELEVQRGDVAHCSQAVLITCLHLSHEMALREVGMYAWTTPTRKDPMGSMTKIMKQYMQQLKALSKQSDLLCRAAPDPSKSVIQHHLQKARLAAGTDSYIAVLYNGHGIQEPPTEAGELWCYDRSFDDCLQNGGGPTEYIPIMLFDLLTWAGASSCYVWDCQHAGRFIRCAQSTAEEIDSQLRAAAIQDPSVAEMYPAIYSHRQMHFAACGAHQSIPRIDGMPDDLFTACLVTPLRVALLFHNLQSFPLTKGDGERRRDSYMIALWENMSSDLKDRLNSELSSIVRTIAWQSLEGREYQKLFTKSGVLVNNLSVGFVLSQRVLGCYRIAPESIPTIPSLTSQHALWTTWDLILDNLFEQLPKYFDETVPTFSLGGSGGGANNLGRMVHHNNKGSNSSHRHIWEKDLKLVSFMADQLESITTSGQNLLHIEVPSKRNTLTSTSGSSTSTGSGSGTNRDCRTTMTPSLSRLPIICAAALIPSFKIQACTALDSSLRILDRKGLVHAVQGGALEVAVKLLDLPPKETEGIERNIISIWASLVRYDSCVLALGAGKGKGKGKGLEDQPAIKFFMNALELNLAKMEKAGSGSGDELDHHNQAPDSKIGEDIIEQVIQTAAVLCTIFELTNDRIASTGIVDRVLGVAKTMMSRSDTSEIVKQWGALLVAGILGSIESDRSMRDRHSGIKNELISLIKSSNVESRASAVYALTRYVPTISTVTGEERIDSILDLSDQLVEYTKSEGSPLVRRELARIFIIILEIGEKSTIMTMWTYFLQHALSSACFRENQEEAIKDSIKRAGKRIGVTPPMETRMRRITEILRVLEGLYEDPDKEVKLIVRDGLKEMISDLRGSANAEGSDGVWKEVLDITFSSTRSEDVKWTDEMLRKVLAVADLWEGKPTTPVEKYLRRRNKKLNNDLFEKSKVDLQAYLIDGRRGGGESTSGSGKEIGSQDDKDAHEKTWTLRYRQLEDSIVIAEQQVGLPWRWALKDISSPDPWSKIACHSFGNTILACNKTHDLLLWDWTASRKTGHVHLDLPSNAAITSARFINELHEQTVILAEINNGDIHILSGPQDVDPALIKPVACFKALEITSSNRSGMGVESDEDKKLVTSWYRTKGQLCVGGASGIVNVWDAPAERCVLSLETASSSPVTTITTEPVSGNLIFTGFANGQIKLFDLRQSRRTASLSWSADGLVDTSGDVTLQLKGLGTGIKEIGIVLGESKHVTSACSNGVLNVFDLRHLTLPTSSTLVQQNGIASASFQPHSGLMSTVSNLSLPSSMPYPLTTNSDNAGRQVEKGDKSPPASPSKLSNALSHLHLKPKTRTRTRSKSKPKSKPTSPTRISDTSRSESPSAKFALFRSTLGSLTPVTEETISFSSQTTDADMTNGNGGDGPFKPYTTIHPLRPFLGVGYGRECHLIGCGVGQGDDTDSGSWSWLKSQAKLGS</sequence>
<dbReference type="Gene3D" id="2.130.10.10">
    <property type="entry name" value="YVTN repeat-like/Quinoprotein amine dehydrogenase"/>
    <property type="match status" value="1"/>
</dbReference>
<dbReference type="SUPFAM" id="SSF50978">
    <property type="entry name" value="WD40 repeat-like"/>
    <property type="match status" value="1"/>
</dbReference>
<accession>A0A5M6C6T3</accession>
<dbReference type="PRINTS" id="PR01547">
    <property type="entry name" value="YEAST176DUF"/>
</dbReference>
<dbReference type="RefSeq" id="XP_031863318.1">
    <property type="nucleotide sequence ID" value="XM_032002381.1"/>
</dbReference>
<dbReference type="PANTHER" id="PTHR12848:SF16">
    <property type="entry name" value="REGULATORY-ASSOCIATED PROTEIN OF MTOR"/>
    <property type="match status" value="1"/>
</dbReference>
<dbReference type="SUPFAM" id="SSF48371">
    <property type="entry name" value="ARM repeat"/>
    <property type="match status" value="1"/>
</dbReference>
<dbReference type="GO" id="GO:0009267">
    <property type="term" value="P:cellular response to starvation"/>
    <property type="evidence" value="ECO:0007669"/>
    <property type="project" value="TreeGrafter"/>
</dbReference>
<feature type="region of interest" description="Disordered" evidence="1">
    <location>
        <begin position="1"/>
        <end position="54"/>
    </location>
</feature>
<evidence type="ECO:0000313" key="3">
    <source>
        <dbReference type="Proteomes" id="UP000322225"/>
    </source>
</evidence>
<dbReference type="GO" id="GO:0031931">
    <property type="term" value="C:TORC1 complex"/>
    <property type="evidence" value="ECO:0007669"/>
    <property type="project" value="InterPro"/>
</dbReference>
<reference evidence="2" key="1">
    <citation type="submission" date="2017-08" db="EMBL/GenBank/DDBJ databases">
        <authorList>
            <person name="Cuomo C."/>
            <person name="Billmyre B."/>
            <person name="Heitman J."/>
        </authorList>
    </citation>
    <scope>NUCLEOTIDE SEQUENCE</scope>
    <source>
        <strain evidence="2">CBS 12478</strain>
    </source>
</reference>
<feature type="compositionally biased region" description="Polar residues" evidence="1">
    <location>
        <begin position="1339"/>
        <end position="1351"/>
    </location>
</feature>
<dbReference type="GO" id="GO:0071230">
    <property type="term" value="P:cellular response to amino acid stimulus"/>
    <property type="evidence" value="ECO:0007669"/>
    <property type="project" value="TreeGrafter"/>
</dbReference>
<dbReference type="SMART" id="SM01302">
    <property type="entry name" value="Raptor_N"/>
    <property type="match status" value="1"/>
</dbReference>
<dbReference type="GO" id="GO:0030674">
    <property type="term" value="F:protein-macromolecule adaptor activity"/>
    <property type="evidence" value="ECO:0007669"/>
    <property type="project" value="TreeGrafter"/>
</dbReference>
<feature type="compositionally biased region" description="Polar residues" evidence="1">
    <location>
        <begin position="24"/>
        <end position="37"/>
    </location>
</feature>
<dbReference type="KEGG" id="ksn:43586494"/>
<dbReference type="Pfam" id="PF14538">
    <property type="entry name" value="Raptor_N"/>
    <property type="match status" value="1"/>
</dbReference>
<feature type="region of interest" description="Disordered" evidence="1">
    <location>
        <begin position="1432"/>
        <end position="1451"/>
    </location>
</feature>
<proteinExistence type="predicted"/>
<evidence type="ECO:0000256" key="1">
    <source>
        <dbReference type="SAM" id="MobiDB-lite"/>
    </source>
</evidence>
<gene>
    <name evidence="2" type="ORF">CI109_101683</name>
</gene>
<organism evidence="2 3">
    <name type="scientific">Kwoniella shandongensis</name>
    <dbReference type="NCBI Taxonomy" id="1734106"/>
    <lineage>
        <taxon>Eukaryota</taxon>
        <taxon>Fungi</taxon>
        <taxon>Dikarya</taxon>
        <taxon>Basidiomycota</taxon>
        <taxon>Agaricomycotina</taxon>
        <taxon>Tremellomycetes</taxon>
        <taxon>Tremellales</taxon>
        <taxon>Cryptococcaceae</taxon>
        <taxon>Kwoniella</taxon>
    </lineage>
</organism>
<keyword evidence="3" id="KW-1185">Reference proteome</keyword>
<feature type="compositionally biased region" description="Basic residues" evidence="1">
    <location>
        <begin position="1376"/>
        <end position="1394"/>
    </location>
</feature>
<evidence type="ECO:0000313" key="2">
    <source>
        <dbReference type="EMBL" id="WWD17245.1"/>
    </source>
</evidence>
<dbReference type="PANTHER" id="PTHR12848">
    <property type="entry name" value="REGULATORY-ASSOCIATED PROTEIN OF MTOR"/>
    <property type="match status" value="1"/>
</dbReference>
<feature type="compositionally biased region" description="Low complexity" evidence="1">
    <location>
        <begin position="13"/>
        <end position="23"/>
    </location>
</feature>
<dbReference type="GO" id="GO:0005737">
    <property type="term" value="C:cytoplasm"/>
    <property type="evidence" value="ECO:0007669"/>
    <property type="project" value="TreeGrafter"/>
</dbReference>
<dbReference type="InterPro" id="IPR036322">
    <property type="entry name" value="WD40_repeat_dom_sf"/>
</dbReference>
<feature type="region of interest" description="Disordered" evidence="1">
    <location>
        <begin position="501"/>
        <end position="525"/>
    </location>
</feature>
<dbReference type="InterPro" id="IPR011989">
    <property type="entry name" value="ARM-like"/>
</dbReference>
<feature type="region of interest" description="Disordered" evidence="1">
    <location>
        <begin position="1339"/>
        <end position="1411"/>
    </location>
</feature>
<dbReference type="InterPro" id="IPR015943">
    <property type="entry name" value="WD40/YVTN_repeat-like_dom_sf"/>
</dbReference>
<reference evidence="2" key="2">
    <citation type="submission" date="2024-01" db="EMBL/GenBank/DDBJ databases">
        <title>Comparative genomics of Cryptococcus and Kwoniella reveals pathogenesis evolution and contrasting modes of karyotype evolution via chromosome fusion or intercentromeric recombination.</title>
        <authorList>
            <person name="Coelho M.A."/>
            <person name="David-Palma M."/>
            <person name="Shea T."/>
            <person name="Bowers K."/>
            <person name="McGinley-Smith S."/>
            <person name="Mohammad A.W."/>
            <person name="Gnirke A."/>
            <person name="Yurkov A.M."/>
            <person name="Nowrousian M."/>
            <person name="Sun S."/>
            <person name="Cuomo C.A."/>
            <person name="Heitman J."/>
        </authorList>
    </citation>
    <scope>NUCLEOTIDE SEQUENCE</scope>
    <source>
        <strain evidence="2">CBS 12478</strain>
    </source>
</reference>
<feature type="compositionally biased region" description="Polar residues" evidence="1">
    <location>
        <begin position="1432"/>
        <end position="1446"/>
    </location>
</feature>
<name>A0A5M6C6T3_9TREE</name>
<feature type="compositionally biased region" description="Low complexity" evidence="1">
    <location>
        <begin position="504"/>
        <end position="514"/>
    </location>
</feature>
<dbReference type="GO" id="GO:0031929">
    <property type="term" value="P:TOR signaling"/>
    <property type="evidence" value="ECO:0007669"/>
    <property type="project" value="InterPro"/>
</dbReference>
<dbReference type="OrthoDB" id="10262360at2759"/>
<dbReference type="GO" id="GO:0030307">
    <property type="term" value="P:positive regulation of cell growth"/>
    <property type="evidence" value="ECO:0007669"/>
    <property type="project" value="TreeGrafter"/>
</dbReference>
<dbReference type="EMBL" id="CP144053">
    <property type="protein sequence ID" value="WWD17245.1"/>
    <property type="molecule type" value="Genomic_DNA"/>
</dbReference>
<feature type="region of interest" description="Disordered" evidence="1">
    <location>
        <begin position="996"/>
        <end position="1016"/>
    </location>
</feature>
<protein>
    <submittedName>
        <fullName evidence="2">Uncharacterized protein</fullName>
    </submittedName>
</protein>
<dbReference type="Proteomes" id="UP000322225">
    <property type="component" value="Chromosome 3"/>
</dbReference>
<feature type="compositionally biased region" description="Polar residues" evidence="1">
    <location>
        <begin position="1402"/>
        <end position="1411"/>
    </location>
</feature>
<dbReference type="InterPro" id="IPR016024">
    <property type="entry name" value="ARM-type_fold"/>
</dbReference>
<dbReference type="InterPro" id="IPR004083">
    <property type="entry name" value="Raptor"/>
</dbReference>
<dbReference type="GO" id="GO:0010506">
    <property type="term" value="P:regulation of autophagy"/>
    <property type="evidence" value="ECO:0007669"/>
    <property type="project" value="TreeGrafter"/>
</dbReference>
<dbReference type="InterPro" id="IPR029347">
    <property type="entry name" value="Raptor_N"/>
</dbReference>
<dbReference type="Gene3D" id="1.25.10.10">
    <property type="entry name" value="Leucine-rich Repeat Variant"/>
    <property type="match status" value="1"/>
</dbReference>